<evidence type="ECO:0000256" key="10">
    <source>
        <dbReference type="HAMAP-Rule" id="MF_01486"/>
    </source>
</evidence>
<evidence type="ECO:0000256" key="8">
    <source>
        <dbReference type="ARBA" id="ARBA00023125"/>
    </source>
</evidence>
<keyword evidence="6 10" id="KW-0269">Exonuclease</keyword>
<dbReference type="Proteomes" id="UP001165678">
    <property type="component" value="Unassembled WGS sequence"/>
</dbReference>
<evidence type="ECO:0000313" key="12">
    <source>
        <dbReference type="EMBL" id="MCX2523012.1"/>
    </source>
</evidence>
<comment type="subunit">
    <text evidence="10">Heterotrimer of RecB, RecC and RecD. All subunits contribute to DNA-binding.</text>
</comment>
<reference evidence="12" key="1">
    <citation type="submission" date="2022-11" db="EMBL/GenBank/DDBJ databases">
        <title>Larsenimonas rhizosphaerae sp. nov., isolated from a tidal mudflat.</title>
        <authorList>
            <person name="Lee S.D."/>
            <person name="Kim I.S."/>
        </authorList>
    </citation>
    <scope>NUCLEOTIDE SEQUENCE</scope>
    <source>
        <strain evidence="12">GH2-1</strain>
    </source>
</reference>
<sequence length="1150" mass="129960">MFTVVHANHVEDLRDLALSLVARQPLPPLDDETFIVQSNGMAQWLKLGLADALGVAASTDFPMPSSFAWRAYRAVLGDDIPDQSPFDKPALTWRIMRLLPAYLEVPAFAPLRHYLKGERYPHRDVMARKQYQLAAQLADLFDQYLVYRPGWMAAWAANETLPADMTEEEQWQPALWRALMEDAPEALRDQHRAALHTRFIARAATLERIPDGLPARVFVFGVSSLPRQVLEVLHALSGVMEVVLLMTNPCRFYWGDVIADRDVLRREFKARRHQDKPGLADLAPEALHLHANPLLASWGTQGRDFLVSLYDFETHNPFSIEEDVFRDRIEAGSLAHAPLLHQLQQDVLDLVHPSEHVQAGQKRTVAQDDDSISLIVTHSPLREVEVLRDRLLAAFEAQPDLMPRDIIVMVPDINAYAPFIKAVFGQISPDQRDYIPYTIADQQASQADPLLMLVLSLLQLPDQRLGVSRLLDWLDVPAFRRRVRIEESELPLLRRWLEQSGVRWGLNGAHRERLGLPGLAENTWAFGLKRMLLGYASGEGEAFNGIEPYADVAGIDAALAGRLAMLLDRLDALATRLMTSRAPADWQRVLDDVLATLLAPETPGEWMIVERVQQAVTRWCDECRCAGFDDPLPAVVVHDALAGSLDEGGLAQRFLAGKVNFATLMPMRAIPFREVVLLGMNDGDYPRSRLPQDFDMMARRPLAGDRSRRDDDRYLFLEALLSARERLTLSWVGHDQRDNSERTPSVLINELMDTLRIGWCAWQGGAVVDQLTTCHPLQPFSRRYFDPADPLWTYDQQWARIHRPHAPASSGGLAAGMPEARLRMEDLERLMRQPMGVCVQQRLGIGFQAPSVPEEDREPFGLNGLDVHQIKQSLLDSAEQGEALATSMARWVRRGELPAEGFGDRWAQTLLAPVEQQWAHWCGMMESLTLTGDVVLNECLTVGGIALTLRDRRDDIRQDPDGRRWLWLLAAGHYSHFRHHRDGRLDRYGKAHRLYSGWLWQQWLAASGESVHLGVLFEDRALTLSPPTLAVARERCQTLMTQWLAAWQSPLPTASELALLWWSRQPVGDDASSSDEARWALHEQLTTLYEEGVFNGLPGLRQRQPAMGELWPSMNHLLEAGFEHATRALYGDFWADLSTRVEQSPLDPSS</sequence>
<comment type="caution">
    <text evidence="12">The sequence shown here is derived from an EMBL/GenBank/DDBJ whole genome shotgun (WGS) entry which is preliminary data.</text>
</comment>
<dbReference type="GO" id="GO:0005524">
    <property type="term" value="F:ATP binding"/>
    <property type="evidence" value="ECO:0007669"/>
    <property type="project" value="UniProtKB-UniRule"/>
</dbReference>
<dbReference type="InterPro" id="IPR011335">
    <property type="entry name" value="Restrct_endonuc-II-like"/>
</dbReference>
<feature type="domain" description="RecC C-terminal" evidence="11">
    <location>
        <begin position="821"/>
        <end position="1062"/>
    </location>
</feature>
<keyword evidence="13" id="KW-1185">Reference proteome</keyword>
<dbReference type="Gene3D" id="3.40.50.10930">
    <property type="match status" value="1"/>
</dbReference>
<evidence type="ECO:0000256" key="2">
    <source>
        <dbReference type="ARBA" id="ARBA00022741"/>
    </source>
</evidence>
<dbReference type="Pfam" id="PF04257">
    <property type="entry name" value="Exonuc_V_gamma"/>
    <property type="match status" value="1"/>
</dbReference>
<dbReference type="GO" id="GO:0003678">
    <property type="term" value="F:DNA helicase activity"/>
    <property type="evidence" value="ECO:0007669"/>
    <property type="project" value="UniProtKB-UniRule"/>
</dbReference>
<evidence type="ECO:0000256" key="3">
    <source>
        <dbReference type="ARBA" id="ARBA00022763"/>
    </source>
</evidence>
<evidence type="ECO:0000256" key="1">
    <source>
        <dbReference type="ARBA" id="ARBA00022722"/>
    </source>
</evidence>
<keyword evidence="8 10" id="KW-0238">DNA-binding</keyword>
<dbReference type="SUPFAM" id="SSF52540">
    <property type="entry name" value="P-loop containing nucleoside triphosphate hydrolases"/>
    <property type="match status" value="2"/>
</dbReference>
<dbReference type="Gene3D" id="1.10.10.990">
    <property type="match status" value="1"/>
</dbReference>
<dbReference type="HAMAP" id="MF_01486">
    <property type="entry name" value="RecC"/>
    <property type="match status" value="1"/>
</dbReference>
<keyword evidence="3 10" id="KW-0227">DNA damage</keyword>
<evidence type="ECO:0000259" key="11">
    <source>
        <dbReference type="Pfam" id="PF17946"/>
    </source>
</evidence>
<evidence type="ECO:0000256" key="5">
    <source>
        <dbReference type="ARBA" id="ARBA00022806"/>
    </source>
</evidence>
<dbReference type="Pfam" id="PF17946">
    <property type="entry name" value="RecC_C"/>
    <property type="match status" value="1"/>
</dbReference>
<dbReference type="PANTHER" id="PTHR30591:SF1">
    <property type="entry name" value="RECBCD ENZYME SUBUNIT RECC"/>
    <property type="match status" value="1"/>
</dbReference>
<evidence type="ECO:0000256" key="4">
    <source>
        <dbReference type="ARBA" id="ARBA00022801"/>
    </source>
</evidence>
<dbReference type="AlphaFoldDB" id="A0AA42CSX4"/>
<dbReference type="GO" id="GO:0008854">
    <property type="term" value="F:exodeoxyribonuclease V activity"/>
    <property type="evidence" value="ECO:0007669"/>
    <property type="project" value="InterPro"/>
</dbReference>
<dbReference type="EMBL" id="JAPIVE010000001">
    <property type="protein sequence ID" value="MCX2523012.1"/>
    <property type="molecule type" value="Genomic_DNA"/>
</dbReference>
<dbReference type="InterPro" id="IPR013986">
    <property type="entry name" value="DExx_box_DNA_helicase_dom_sf"/>
</dbReference>
<dbReference type="InterPro" id="IPR041500">
    <property type="entry name" value="RecC_C"/>
</dbReference>
<comment type="similarity">
    <text evidence="10">Belongs to the RecC family.</text>
</comment>
<protein>
    <recommendedName>
        <fullName evidence="10">RecBCD enzyme subunit RecC</fullName>
    </recommendedName>
    <alternativeName>
        <fullName evidence="10">Exonuclease V subunit RecC</fullName>
        <shortName evidence="10">ExoV subunit RecC</shortName>
    </alternativeName>
    <alternativeName>
        <fullName evidence="10">Helicase/nuclease RecBCD subunit RecC</fullName>
    </alternativeName>
</protein>
<dbReference type="PIRSF" id="PIRSF000980">
    <property type="entry name" value="RecC"/>
    <property type="match status" value="1"/>
</dbReference>
<dbReference type="Gene3D" id="3.40.50.300">
    <property type="entry name" value="P-loop containing nucleotide triphosphate hydrolases"/>
    <property type="match status" value="2"/>
</dbReference>
<keyword evidence="7 10" id="KW-0067">ATP-binding</keyword>
<dbReference type="Gene3D" id="1.10.10.160">
    <property type="match status" value="1"/>
</dbReference>
<dbReference type="PANTHER" id="PTHR30591">
    <property type="entry name" value="RECBCD ENZYME SUBUNIT RECC"/>
    <property type="match status" value="1"/>
</dbReference>
<keyword evidence="1 10" id="KW-0540">Nuclease</keyword>
<comment type="miscellaneous">
    <text evidence="10">In the RecBCD complex, RecB has a slow 3'-5' helicase, an exonuclease activity and loads RecA onto ssDNA, RecD has a fast 5'-3' helicase activity, while RecC stimulates the ATPase and processivity of the RecB helicase and contributes to recognition of the Chi site.</text>
</comment>
<dbReference type="GO" id="GO:0009338">
    <property type="term" value="C:exodeoxyribonuclease V complex"/>
    <property type="evidence" value="ECO:0007669"/>
    <property type="project" value="InterPro"/>
</dbReference>
<evidence type="ECO:0000256" key="6">
    <source>
        <dbReference type="ARBA" id="ARBA00022839"/>
    </source>
</evidence>
<dbReference type="NCBIfam" id="TIGR01450">
    <property type="entry name" value="recC"/>
    <property type="match status" value="1"/>
</dbReference>
<dbReference type="SUPFAM" id="SSF52980">
    <property type="entry name" value="Restriction endonuclease-like"/>
    <property type="match status" value="1"/>
</dbReference>
<keyword evidence="2 10" id="KW-0547">Nucleotide-binding</keyword>
<keyword evidence="9 10" id="KW-0234">DNA repair</keyword>
<evidence type="ECO:0000256" key="7">
    <source>
        <dbReference type="ARBA" id="ARBA00022840"/>
    </source>
</evidence>
<keyword evidence="5 10" id="KW-0347">Helicase</keyword>
<organism evidence="12 13">
    <name type="scientific">Larsenimonas rhizosphaerae</name>
    <dbReference type="NCBI Taxonomy" id="2944682"/>
    <lineage>
        <taxon>Bacteria</taxon>
        <taxon>Pseudomonadati</taxon>
        <taxon>Pseudomonadota</taxon>
        <taxon>Gammaproteobacteria</taxon>
        <taxon>Oceanospirillales</taxon>
        <taxon>Halomonadaceae</taxon>
        <taxon>Larsenimonas</taxon>
    </lineage>
</organism>
<keyword evidence="4 10" id="KW-0378">Hydrolase</keyword>
<dbReference type="InterPro" id="IPR027417">
    <property type="entry name" value="P-loop_NTPase"/>
</dbReference>
<accession>A0AA42CSX4</accession>
<proteinExistence type="inferred from homology"/>
<dbReference type="GO" id="GO:0000724">
    <property type="term" value="P:double-strand break repair via homologous recombination"/>
    <property type="evidence" value="ECO:0007669"/>
    <property type="project" value="UniProtKB-UniRule"/>
</dbReference>
<dbReference type="GO" id="GO:0003677">
    <property type="term" value="F:DNA binding"/>
    <property type="evidence" value="ECO:0007669"/>
    <property type="project" value="UniProtKB-UniRule"/>
</dbReference>
<comment type="function">
    <text evidence="10">A helicase/nuclease that prepares dsDNA breaks (DSB) for recombinational DNA repair. Binds to DSBs and unwinds DNA via a highly rapid and processive ATP-dependent bidirectional helicase activity. Unwinds dsDNA until it encounters a Chi (crossover hotspot instigator) sequence from the 3' direction. Cuts ssDNA a few nucleotides 3' to the Chi site. The properties and activities of the enzyme are changed at Chi. The Chi-altered holoenzyme produces a long 3'-ssDNA overhang and facilitates RecA-binding to the ssDNA for homologous DNA recombination and repair. Holoenzyme degrades any linearized DNA that is unable to undergo homologous recombination. In the holoenzyme this subunit recognizes the wild-type Chi sequence, and when added to isolated RecB increases its ATP-dependent helicase processivity.</text>
</comment>
<gene>
    <name evidence="10 12" type="primary">recC</name>
    <name evidence="12" type="ORF">OQ287_02030</name>
</gene>
<evidence type="ECO:0000256" key="9">
    <source>
        <dbReference type="ARBA" id="ARBA00023204"/>
    </source>
</evidence>
<name>A0AA42CSX4_9GAMM</name>
<evidence type="ECO:0000313" key="13">
    <source>
        <dbReference type="Proteomes" id="UP001165678"/>
    </source>
</evidence>
<dbReference type="InterPro" id="IPR006697">
    <property type="entry name" value="RecC"/>
</dbReference>
<dbReference type="RefSeq" id="WP_265895417.1">
    <property type="nucleotide sequence ID" value="NZ_JAPIVE010000001.1"/>
</dbReference>